<dbReference type="AlphaFoldDB" id="A0A090ZBV2"/>
<gene>
    <name evidence="1" type="ORF">DJ90_4979</name>
</gene>
<proteinExistence type="predicted"/>
<dbReference type="EMBL" id="JMQA01000026">
    <property type="protein sequence ID" value="KFN08774.1"/>
    <property type="molecule type" value="Genomic_DNA"/>
</dbReference>
<evidence type="ECO:0000313" key="1">
    <source>
        <dbReference type="EMBL" id="KFN08774.1"/>
    </source>
</evidence>
<dbReference type="PATRIC" id="fig|44252.3.peg.2897"/>
<name>A0A090ZBV2_PAEMA</name>
<organism evidence="1 2">
    <name type="scientific">Paenibacillus macerans</name>
    <name type="common">Bacillus macerans</name>
    <dbReference type="NCBI Taxonomy" id="44252"/>
    <lineage>
        <taxon>Bacteria</taxon>
        <taxon>Bacillati</taxon>
        <taxon>Bacillota</taxon>
        <taxon>Bacilli</taxon>
        <taxon>Bacillales</taxon>
        <taxon>Paenibacillaceae</taxon>
        <taxon>Paenibacillus</taxon>
    </lineage>
</organism>
<keyword evidence="2" id="KW-1185">Reference proteome</keyword>
<reference evidence="1 2" key="1">
    <citation type="submission" date="2014-04" db="EMBL/GenBank/DDBJ databases">
        <authorList>
            <person name="Bishop-Lilly K.A."/>
            <person name="Broomall S.M."/>
            <person name="Chain P.S."/>
            <person name="Chertkov O."/>
            <person name="Coyne S.R."/>
            <person name="Daligault H.E."/>
            <person name="Davenport K.W."/>
            <person name="Erkkila T."/>
            <person name="Frey K.G."/>
            <person name="Gibbons H.S."/>
            <person name="Gu W."/>
            <person name="Jaissle J."/>
            <person name="Johnson S.L."/>
            <person name="Koroleva G.I."/>
            <person name="Ladner J.T."/>
            <person name="Lo C.-C."/>
            <person name="Minogue T.D."/>
            <person name="Munk C."/>
            <person name="Palacios G.F."/>
            <person name="Redden C.L."/>
            <person name="Rosenzweig C.N."/>
            <person name="Scholz M.B."/>
            <person name="Teshima H."/>
            <person name="Xu Y."/>
        </authorList>
    </citation>
    <scope>NUCLEOTIDE SEQUENCE [LARGE SCALE GENOMIC DNA]</scope>
    <source>
        <strain evidence="1 2">8244</strain>
    </source>
</reference>
<comment type="caution">
    <text evidence="1">The sequence shown here is derived from an EMBL/GenBank/DDBJ whole genome shotgun (WGS) entry which is preliminary data.</text>
</comment>
<evidence type="ECO:0000313" key="2">
    <source>
        <dbReference type="Proteomes" id="UP000029278"/>
    </source>
</evidence>
<dbReference type="STRING" id="44252.DJ90_4979"/>
<sequence length="154" mass="16981">MMSQLKSILWLLLSVSFSLAAAFITLSFAERQDLALEQLAAQTHVQERNVFSLADGALAGTLAVPSDVAVAVPDRAEAYSGLSLLFGLQLWVELGVPVEVEGRRFAVLTGDEPAEVMEQRRREALALIDLQGQYETRREYDAGSRLLKLVFTKK</sequence>
<protein>
    <submittedName>
        <fullName evidence="1">Uncharacterized protein</fullName>
    </submittedName>
</protein>
<dbReference type="Proteomes" id="UP000029278">
    <property type="component" value="Unassembled WGS sequence"/>
</dbReference>
<accession>A0A090ZBV2</accession>
<dbReference type="HOGENOM" id="CLU_1702521_0_0_9"/>